<dbReference type="InterPro" id="IPR004919">
    <property type="entry name" value="GmrSD_N"/>
</dbReference>
<name>A0ABS2GDC3_9FIRM</name>
<gene>
    <name evidence="3" type="ORF">H9X83_10060</name>
</gene>
<dbReference type="PANTHER" id="PTHR35149:SF1">
    <property type="entry name" value="DUF5655 DOMAIN-CONTAINING PROTEIN"/>
    <property type="match status" value="1"/>
</dbReference>
<evidence type="ECO:0000259" key="1">
    <source>
        <dbReference type="Pfam" id="PF03235"/>
    </source>
</evidence>
<feature type="domain" description="GmrSD restriction endonucleases N-terminal" evidence="1">
    <location>
        <begin position="20"/>
        <end position="258"/>
    </location>
</feature>
<dbReference type="PANTHER" id="PTHR35149">
    <property type="entry name" value="SLL5132 PROTEIN"/>
    <property type="match status" value="1"/>
</dbReference>
<evidence type="ECO:0000313" key="3">
    <source>
        <dbReference type="EMBL" id="MBM6878494.1"/>
    </source>
</evidence>
<protein>
    <submittedName>
        <fullName evidence="3">DUF262 domain-containing protein</fullName>
    </submittedName>
</protein>
<feature type="domain" description="GmrSD restriction endonucleases C-terminal" evidence="2">
    <location>
        <begin position="498"/>
        <end position="563"/>
    </location>
</feature>
<keyword evidence="4" id="KW-1185">Reference proteome</keyword>
<dbReference type="Pfam" id="PF03235">
    <property type="entry name" value="GmrSD_N"/>
    <property type="match status" value="1"/>
</dbReference>
<organism evidence="3 4">
    <name type="scientific">Anaerotignum lactatifermentans</name>
    <dbReference type="NCBI Taxonomy" id="160404"/>
    <lineage>
        <taxon>Bacteria</taxon>
        <taxon>Bacillati</taxon>
        <taxon>Bacillota</taxon>
        <taxon>Clostridia</taxon>
        <taxon>Lachnospirales</taxon>
        <taxon>Anaerotignaceae</taxon>
        <taxon>Anaerotignum</taxon>
    </lineage>
</organism>
<evidence type="ECO:0000259" key="2">
    <source>
        <dbReference type="Pfam" id="PF07510"/>
    </source>
</evidence>
<dbReference type="EMBL" id="JACSNV010000014">
    <property type="protein sequence ID" value="MBM6878494.1"/>
    <property type="molecule type" value="Genomic_DNA"/>
</dbReference>
<sequence length="567" mass="66306">MITHTKEVKPTINPANATFHELFEEKENAIYYIPNFQRSYAWDIEPHVTQFLTDLSDCYEIEKLEGDPYQHFLGQIILRHAEEKQQGTEIKFEVIDGQQRLITFMMACIVIYKHAHAIMKLNRSLQGRVEKIMDSINTIIFFEKSPRLLLSRKDHRYWEDIIEHYTSFSGVDINPLDTVSHIKMKGALDAIDSFLCEKSSGKDDNQKLKYLEDILYALTNRMHLITVTSDPTEYMFALFQTVNDRGRLLTNGELLRAKTLEALKDDAEKQQAAEQCWDDILSDDEKQTNNILEWCYISVVGKAPEKNPSLFHQYLSNYFTEAQKRHVNDAEMDALLDKIKTLKEDVAVCRKIKSGEWPFSEDERPEWQKSRLKELVCRLRHSKAIPVLLSMAVRCRIATEKERQMAYDDFYRTVDLIDRFYFAYIKICQLDENNFADAYNQAAAKFRQQDGFNYSAFAKKLWAKEKDGHCMDILREYMSKQIYANKRNHVTETHLLYLLEIFFVEDVENDFSNDSSLDDAVNINPEKLSIEHIYPKGAKKDTLDEDMEPYKHHLGNLTLLGKKVTPT</sequence>
<proteinExistence type="predicted"/>
<dbReference type="Pfam" id="PF07510">
    <property type="entry name" value="GmrSD_C"/>
    <property type="match status" value="1"/>
</dbReference>
<evidence type="ECO:0000313" key="4">
    <source>
        <dbReference type="Proteomes" id="UP000729290"/>
    </source>
</evidence>
<accession>A0ABS2GDC3</accession>
<dbReference type="Proteomes" id="UP000729290">
    <property type="component" value="Unassembled WGS sequence"/>
</dbReference>
<dbReference type="InterPro" id="IPR011089">
    <property type="entry name" value="GmrSD_C"/>
</dbReference>
<comment type="caution">
    <text evidence="3">The sequence shown here is derived from an EMBL/GenBank/DDBJ whole genome shotgun (WGS) entry which is preliminary data.</text>
</comment>
<reference evidence="3 4" key="1">
    <citation type="journal article" date="2021" name="Sci. Rep.">
        <title>The distribution of antibiotic resistance genes in chicken gut microbiota commensals.</title>
        <authorList>
            <person name="Juricova H."/>
            <person name="Matiasovicova J."/>
            <person name="Kubasova T."/>
            <person name="Cejkova D."/>
            <person name="Rychlik I."/>
        </authorList>
    </citation>
    <scope>NUCLEOTIDE SEQUENCE [LARGE SCALE GENOMIC DNA]</scope>
    <source>
        <strain evidence="3 4">An431b</strain>
    </source>
</reference>